<dbReference type="HOGENOM" id="CLU_097507_0_0_11"/>
<dbReference type="EMBL" id="CP001802">
    <property type="protein sequence ID" value="ACY23932.1"/>
    <property type="molecule type" value="Genomic_DNA"/>
</dbReference>
<sequence length="227" mass="25073">MSTVHAVAAGLSPDNEQARDWARDELSKREYQPQEPNWLTRTAERVMDWFSDTFSGLGDVSQPLTIIFWILVAAVVTAIIIYVARFVRRTPRSKPSEVDFEQSVLGGKPSSAKQFREQARTALAAGDLDGCVVAATRALTRRAFERRLLDDAPSLTAHEVASRLTTRFPAHADELRSCTDLFDAIVYGDRHATVEQARAVLELEDEISSAKPATGTDAEAGRFAVPR</sequence>
<keyword evidence="1" id="KW-0472">Membrane</keyword>
<proteinExistence type="predicted"/>
<reference evidence="3 4" key="2">
    <citation type="journal article" date="2010" name="Stand. Genomic Sci.">
        <title>Complete genome sequence of Gordonia bronchialis type strain (3410).</title>
        <authorList>
            <person name="Ivanova N."/>
            <person name="Sikorski J."/>
            <person name="Jando M."/>
            <person name="Lapidus A."/>
            <person name="Nolan M."/>
            <person name="Lucas S."/>
            <person name="Del Rio T.G."/>
            <person name="Tice H."/>
            <person name="Copeland A."/>
            <person name="Cheng J.F."/>
            <person name="Chen F."/>
            <person name="Bruce D."/>
            <person name="Goodwin L."/>
            <person name="Pitluck S."/>
            <person name="Mavromatis K."/>
            <person name="Ovchinnikova G."/>
            <person name="Pati A."/>
            <person name="Chen A."/>
            <person name="Palaniappan K."/>
            <person name="Land M."/>
            <person name="Hauser L."/>
            <person name="Chang Y.J."/>
            <person name="Jeffries C.D."/>
            <person name="Chain P."/>
            <person name="Saunders E."/>
            <person name="Han C."/>
            <person name="Detter J.C."/>
            <person name="Brettin T."/>
            <person name="Rohde M."/>
            <person name="Goker M."/>
            <person name="Bristow J."/>
            <person name="Eisen J.A."/>
            <person name="Markowitz V."/>
            <person name="Hugenholtz P."/>
            <person name="Klenk H.P."/>
            <person name="Kyrpides N.C."/>
        </authorList>
    </citation>
    <scope>NUCLEOTIDE SEQUENCE [LARGE SCALE GENOMIC DNA]</scope>
    <source>
        <strain evidence="4">ATCC 25592 / DSM 43247 / BCRC 13721 / JCM 3198 / KCTC 3076 / NBRC 16047 / NCTC 10667</strain>
    </source>
</reference>
<dbReference type="STRING" id="526226.Gbro_4819"/>
<dbReference type="KEGG" id="gbr:Gbro_4819"/>
<reference evidence="4" key="1">
    <citation type="submission" date="2009-10" db="EMBL/GenBank/DDBJ databases">
        <title>The complete chromosome of Gordonia bronchialis DSM 43247.</title>
        <authorList>
            <consortium name="US DOE Joint Genome Institute (JGI-PGF)"/>
            <person name="Lucas S."/>
            <person name="Copeland A."/>
            <person name="Lapidus A."/>
            <person name="Glavina del Rio T."/>
            <person name="Dalin E."/>
            <person name="Tice H."/>
            <person name="Bruce D."/>
            <person name="Goodwin L."/>
            <person name="Pitluck S."/>
            <person name="Kyrpides N."/>
            <person name="Mavromatis K."/>
            <person name="Ivanova N."/>
            <person name="Ovchinnikova G."/>
            <person name="Saunders E."/>
            <person name="Brettin T."/>
            <person name="Detter J.C."/>
            <person name="Han C."/>
            <person name="Larimer F."/>
            <person name="Land M."/>
            <person name="Hauser L."/>
            <person name="Markowitz V."/>
            <person name="Cheng J.-F."/>
            <person name="Hugenholtz P."/>
            <person name="Woyke T."/>
            <person name="Wu D."/>
            <person name="Jando M."/>
            <person name="Schneider S."/>
            <person name="Goeker M."/>
            <person name="Klenk H.-P."/>
            <person name="Eisen J.A."/>
        </authorList>
    </citation>
    <scope>NUCLEOTIDE SEQUENCE [LARGE SCALE GENOMIC DNA]</scope>
    <source>
        <strain evidence="4">ATCC 25592 / DSM 43247 / BCRC 13721 / JCM 3198 / KCTC 3076 / NBRC 16047 / NCTC 10667</strain>
    </source>
</reference>
<evidence type="ECO:0000313" key="3">
    <source>
        <dbReference type="EMBL" id="ACY23932.1"/>
    </source>
</evidence>
<dbReference type="Pfam" id="PF13559">
    <property type="entry name" value="DUF4129"/>
    <property type="match status" value="1"/>
</dbReference>
<evidence type="ECO:0000259" key="2">
    <source>
        <dbReference type="Pfam" id="PF13559"/>
    </source>
</evidence>
<dbReference type="RefSeq" id="WP_012836403.1">
    <property type="nucleotide sequence ID" value="NC_013441.1"/>
</dbReference>
<dbReference type="Proteomes" id="UP000001219">
    <property type="component" value="Chromosome"/>
</dbReference>
<feature type="transmembrane region" description="Helical" evidence="1">
    <location>
        <begin position="66"/>
        <end position="84"/>
    </location>
</feature>
<keyword evidence="4" id="KW-1185">Reference proteome</keyword>
<feature type="domain" description="Protein-glutamine gamma-glutamyltransferase-like C-terminal" evidence="2">
    <location>
        <begin position="137"/>
        <end position="203"/>
    </location>
</feature>
<gene>
    <name evidence="3" type="ordered locus">Gbro_4819</name>
</gene>
<name>D0L987_GORB4</name>
<evidence type="ECO:0000256" key="1">
    <source>
        <dbReference type="SAM" id="Phobius"/>
    </source>
</evidence>
<accession>D0L987</accession>
<dbReference type="InterPro" id="IPR025403">
    <property type="entry name" value="TgpA-like_C"/>
</dbReference>
<dbReference type="eggNOG" id="ENOG5032SSX">
    <property type="taxonomic scope" value="Bacteria"/>
</dbReference>
<protein>
    <recommendedName>
        <fullName evidence="2">Protein-glutamine gamma-glutamyltransferase-like C-terminal domain-containing protein</fullName>
    </recommendedName>
</protein>
<evidence type="ECO:0000313" key="4">
    <source>
        <dbReference type="Proteomes" id="UP000001219"/>
    </source>
</evidence>
<dbReference type="AlphaFoldDB" id="D0L987"/>
<keyword evidence="1" id="KW-1133">Transmembrane helix</keyword>
<dbReference type="OrthoDB" id="3389322at2"/>
<keyword evidence="1" id="KW-0812">Transmembrane</keyword>
<organism evidence="3 4">
    <name type="scientific">Gordonia bronchialis (strain ATCC 25592 / DSM 43247 / BCRC 13721 / JCM 3198 / KCTC 3076 / NBRC 16047 / NCTC 10667)</name>
    <name type="common">Rhodococcus bronchialis</name>
    <dbReference type="NCBI Taxonomy" id="526226"/>
    <lineage>
        <taxon>Bacteria</taxon>
        <taxon>Bacillati</taxon>
        <taxon>Actinomycetota</taxon>
        <taxon>Actinomycetes</taxon>
        <taxon>Mycobacteriales</taxon>
        <taxon>Gordoniaceae</taxon>
        <taxon>Gordonia</taxon>
    </lineage>
</organism>